<feature type="compositionally biased region" description="Basic residues" evidence="1">
    <location>
        <begin position="14"/>
        <end position="25"/>
    </location>
</feature>
<protein>
    <submittedName>
        <fullName evidence="2">Uncharacterized protein</fullName>
    </submittedName>
</protein>
<comment type="caution">
    <text evidence="2">The sequence shown here is derived from an EMBL/GenBank/DDBJ whole genome shotgun (WGS) entry which is preliminary data.</text>
</comment>
<dbReference type="AlphaFoldDB" id="A0A9W8C4I7"/>
<feature type="region of interest" description="Disordered" evidence="1">
    <location>
        <begin position="1"/>
        <end position="91"/>
    </location>
</feature>
<name>A0A9W8C4I7_TRIRA</name>
<accession>A0A9W8C4I7</accession>
<feature type="region of interest" description="Disordered" evidence="1">
    <location>
        <begin position="141"/>
        <end position="161"/>
    </location>
</feature>
<feature type="compositionally biased region" description="Basic and acidic residues" evidence="1">
    <location>
        <begin position="1"/>
        <end position="13"/>
    </location>
</feature>
<evidence type="ECO:0000313" key="3">
    <source>
        <dbReference type="Proteomes" id="UP001059041"/>
    </source>
</evidence>
<feature type="compositionally biased region" description="Basic and acidic residues" evidence="1">
    <location>
        <begin position="27"/>
        <end position="43"/>
    </location>
</feature>
<evidence type="ECO:0000256" key="1">
    <source>
        <dbReference type="SAM" id="MobiDB-lite"/>
    </source>
</evidence>
<gene>
    <name evidence="2" type="ORF">IRJ41_012482</name>
</gene>
<dbReference type="Proteomes" id="UP001059041">
    <property type="component" value="Linkage Group LG8"/>
</dbReference>
<reference evidence="2" key="1">
    <citation type="submission" date="2021-02" db="EMBL/GenBank/DDBJ databases">
        <title>Comparative genomics reveals that relaxation of natural selection precedes convergent phenotypic evolution of cavefish.</title>
        <authorList>
            <person name="Peng Z."/>
        </authorList>
    </citation>
    <scope>NUCLEOTIDE SEQUENCE</scope>
    <source>
        <tissue evidence="2">Muscle</tissue>
    </source>
</reference>
<organism evidence="2 3">
    <name type="scientific">Triplophysa rosa</name>
    <name type="common">Cave loach</name>
    <dbReference type="NCBI Taxonomy" id="992332"/>
    <lineage>
        <taxon>Eukaryota</taxon>
        <taxon>Metazoa</taxon>
        <taxon>Chordata</taxon>
        <taxon>Craniata</taxon>
        <taxon>Vertebrata</taxon>
        <taxon>Euteleostomi</taxon>
        <taxon>Actinopterygii</taxon>
        <taxon>Neopterygii</taxon>
        <taxon>Teleostei</taxon>
        <taxon>Ostariophysi</taxon>
        <taxon>Cypriniformes</taxon>
        <taxon>Nemacheilidae</taxon>
        <taxon>Triplophysa</taxon>
    </lineage>
</organism>
<keyword evidence="3" id="KW-1185">Reference proteome</keyword>
<dbReference type="EMBL" id="JAFHDT010000008">
    <property type="protein sequence ID" value="KAI7806819.1"/>
    <property type="molecule type" value="Genomic_DNA"/>
</dbReference>
<sequence length="228" mass="25561">MRQEKKETSEKKDHREKKRQVRANFKRNGEREKTNLPVEEKAKGRNTTSLKHGTGGRRRPPESQKTQHLSGEIEALSGADPQDRTGYTGHANDISKFSEERCAVHANRNLPVWNEAAKKRGYFGLARIQPSLRHVVSERNRALTQPSAVQTTQDGHTEDSEKGMTYCRNLAALSTPTSIWQPYNTIQTNWLLDPGGSLIRGQTLPAWVVTHAGTSVSSLLLHPLPHSD</sequence>
<evidence type="ECO:0000313" key="2">
    <source>
        <dbReference type="EMBL" id="KAI7806819.1"/>
    </source>
</evidence>
<proteinExistence type="predicted"/>
<feature type="compositionally biased region" description="Polar residues" evidence="1">
    <location>
        <begin position="142"/>
        <end position="154"/>
    </location>
</feature>